<dbReference type="OrthoDB" id="10519980at2759"/>
<comment type="caution">
    <text evidence="1">The sequence shown here is derived from an EMBL/GenBank/DDBJ whole genome shotgun (WGS) entry which is preliminary data.</text>
</comment>
<evidence type="ECO:0000313" key="2">
    <source>
        <dbReference type="Proteomes" id="UP001152622"/>
    </source>
</evidence>
<accession>A0A9Q1EVY9</accession>
<gene>
    <name evidence="1" type="ORF">SKAU_G00302730</name>
</gene>
<sequence>MRHKGVTFPAVTWSHTFPEPPSPFDAWNYILGVYAGPVVRCARVLPRLVAEEMSLPASSELLSLEKMARHRCAYNNGSPFAINKPIDIKARRRW</sequence>
<evidence type="ECO:0000313" key="1">
    <source>
        <dbReference type="EMBL" id="KAJ8346080.1"/>
    </source>
</evidence>
<dbReference type="EMBL" id="JAINUF010000012">
    <property type="protein sequence ID" value="KAJ8346080.1"/>
    <property type="molecule type" value="Genomic_DNA"/>
</dbReference>
<dbReference type="Proteomes" id="UP001152622">
    <property type="component" value="Chromosome 12"/>
</dbReference>
<name>A0A9Q1EVY9_SYNKA</name>
<keyword evidence="2" id="KW-1185">Reference proteome</keyword>
<dbReference type="AlphaFoldDB" id="A0A9Q1EVY9"/>
<reference evidence="1" key="1">
    <citation type="journal article" date="2023" name="Science">
        <title>Genome structures resolve the early diversification of teleost fishes.</title>
        <authorList>
            <person name="Parey E."/>
            <person name="Louis A."/>
            <person name="Montfort J."/>
            <person name="Bouchez O."/>
            <person name="Roques C."/>
            <person name="Iampietro C."/>
            <person name="Lluch J."/>
            <person name="Castinel A."/>
            <person name="Donnadieu C."/>
            <person name="Desvignes T."/>
            <person name="Floi Bucao C."/>
            <person name="Jouanno E."/>
            <person name="Wen M."/>
            <person name="Mejri S."/>
            <person name="Dirks R."/>
            <person name="Jansen H."/>
            <person name="Henkel C."/>
            <person name="Chen W.J."/>
            <person name="Zahm M."/>
            <person name="Cabau C."/>
            <person name="Klopp C."/>
            <person name="Thompson A.W."/>
            <person name="Robinson-Rechavi M."/>
            <person name="Braasch I."/>
            <person name="Lecointre G."/>
            <person name="Bobe J."/>
            <person name="Postlethwait J.H."/>
            <person name="Berthelot C."/>
            <person name="Roest Crollius H."/>
            <person name="Guiguen Y."/>
        </authorList>
    </citation>
    <scope>NUCLEOTIDE SEQUENCE</scope>
    <source>
        <strain evidence="1">WJC10195</strain>
    </source>
</reference>
<proteinExistence type="predicted"/>
<organism evidence="1 2">
    <name type="scientific">Synaphobranchus kaupii</name>
    <name type="common">Kaup's arrowtooth eel</name>
    <dbReference type="NCBI Taxonomy" id="118154"/>
    <lineage>
        <taxon>Eukaryota</taxon>
        <taxon>Metazoa</taxon>
        <taxon>Chordata</taxon>
        <taxon>Craniata</taxon>
        <taxon>Vertebrata</taxon>
        <taxon>Euteleostomi</taxon>
        <taxon>Actinopterygii</taxon>
        <taxon>Neopterygii</taxon>
        <taxon>Teleostei</taxon>
        <taxon>Anguilliformes</taxon>
        <taxon>Synaphobranchidae</taxon>
        <taxon>Synaphobranchus</taxon>
    </lineage>
</organism>
<protein>
    <submittedName>
        <fullName evidence="1">Uncharacterized protein</fullName>
    </submittedName>
</protein>